<dbReference type="Pfam" id="PF02826">
    <property type="entry name" value="2-Hacid_dh_C"/>
    <property type="match status" value="1"/>
</dbReference>
<dbReference type="NCBIfam" id="NF006162">
    <property type="entry name" value="PRK08306.1"/>
    <property type="match status" value="1"/>
</dbReference>
<accession>A0A6N7ITL3</accession>
<keyword evidence="4" id="KW-1185">Reference proteome</keyword>
<comment type="caution">
    <text evidence="3">The sequence shown here is derived from an EMBL/GenBank/DDBJ whole genome shotgun (WGS) entry which is preliminary data.</text>
</comment>
<dbReference type="Pfam" id="PF16924">
    <property type="entry name" value="DpaA_N"/>
    <property type="match status" value="1"/>
</dbReference>
<protein>
    <submittedName>
        <fullName evidence="3">Dipicolinate synthase subunit DpsA</fullName>
    </submittedName>
</protein>
<dbReference type="OrthoDB" id="8840764at2"/>
<dbReference type="Gene3D" id="3.40.50.720">
    <property type="entry name" value="NAD(P)-binding Rossmann-like Domain"/>
    <property type="match status" value="1"/>
</dbReference>
<dbReference type="GO" id="GO:0051287">
    <property type="term" value="F:NAD binding"/>
    <property type="evidence" value="ECO:0007669"/>
    <property type="project" value="InterPro"/>
</dbReference>
<dbReference type="InterPro" id="IPR006140">
    <property type="entry name" value="D-isomer_DH_NAD-bd"/>
</dbReference>
<evidence type="ECO:0000259" key="1">
    <source>
        <dbReference type="Pfam" id="PF02826"/>
    </source>
</evidence>
<dbReference type="InterPro" id="IPR036291">
    <property type="entry name" value="NAD(P)-bd_dom_sf"/>
</dbReference>
<dbReference type="AlphaFoldDB" id="A0A6N7ITL3"/>
<dbReference type="EMBL" id="WHYR01000022">
    <property type="protein sequence ID" value="MQL52438.1"/>
    <property type="molecule type" value="Genomic_DNA"/>
</dbReference>
<name>A0A6N7ITL3_9FIRM</name>
<evidence type="ECO:0000313" key="3">
    <source>
        <dbReference type="EMBL" id="MQL52438.1"/>
    </source>
</evidence>
<dbReference type="SUPFAM" id="SSF51735">
    <property type="entry name" value="NAD(P)-binding Rossmann-fold domains"/>
    <property type="match status" value="1"/>
</dbReference>
<dbReference type="RefSeq" id="WP_152946547.1">
    <property type="nucleotide sequence ID" value="NZ_WHYR01000022.1"/>
</dbReference>
<evidence type="ECO:0000313" key="4">
    <source>
        <dbReference type="Proteomes" id="UP000441717"/>
    </source>
</evidence>
<sequence length="292" mass="30542">MQPDLQGKTIAVLGGDAREKILAGRLAMLGARLIVAGLPVQGENITPCEDLVRGLVGVQALILPLPGINDQGHIYSAFLDRPLILSEELLALPAPGALVVVGTARPRLKEMVARANLRLVEVMKMDEVAILNSIPSAEGAIQVAMEKLPITIHGSFSLVLGFGRTGATLARMLAALGARTTVVARNPAQRARAYEMGLGTADLPDLPCLVGEADIIFNTIPAPVLDEHVLSRARGTVLILDLASGGGTDFEAARRLNLTALLLPGLPGKVAPQTAGEIMARVVPRLLAEGIA</sequence>
<dbReference type="InterPro" id="IPR031629">
    <property type="entry name" value="DpaA_N"/>
</dbReference>
<feature type="domain" description="Dipicolinate synthase subunit A N-terminal" evidence="2">
    <location>
        <begin position="10"/>
        <end position="123"/>
    </location>
</feature>
<organism evidence="3 4">
    <name type="scientific">Desulfofundulus thermobenzoicus</name>
    <dbReference type="NCBI Taxonomy" id="29376"/>
    <lineage>
        <taxon>Bacteria</taxon>
        <taxon>Bacillati</taxon>
        <taxon>Bacillota</taxon>
        <taxon>Clostridia</taxon>
        <taxon>Eubacteriales</taxon>
        <taxon>Peptococcaceae</taxon>
        <taxon>Desulfofundulus</taxon>
    </lineage>
</organism>
<feature type="domain" description="D-isomer specific 2-hydroxyacid dehydrogenase NAD-binding" evidence="1">
    <location>
        <begin position="150"/>
        <end position="237"/>
    </location>
</feature>
<proteinExistence type="predicted"/>
<dbReference type="Proteomes" id="UP000441717">
    <property type="component" value="Unassembled WGS sequence"/>
</dbReference>
<reference evidence="3 4" key="1">
    <citation type="submission" date="2019-10" db="EMBL/GenBank/DDBJ databases">
        <title>Comparative genomics of sulfur disproportionating microorganisms.</title>
        <authorList>
            <person name="Ward L.M."/>
            <person name="Bertran E."/>
            <person name="Johnston D."/>
        </authorList>
    </citation>
    <scope>NUCLEOTIDE SEQUENCE [LARGE SCALE GENOMIC DNA]</scope>
    <source>
        <strain evidence="3 4">DSM 14055</strain>
    </source>
</reference>
<evidence type="ECO:0000259" key="2">
    <source>
        <dbReference type="Pfam" id="PF16924"/>
    </source>
</evidence>
<gene>
    <name evidence="3" type="primary">dpsA</name>
    <name evidence="3" type="ORF">GFC01_09220</name>
</gene>